<dbReference type="EMBL" id="OCTY01000002">
    <property type="protein sequence ID" value="SOJ55629.1"/>
    <property type="molecule type" value="Genomic_DNA"/>
</dbReference>
<name>A0A7Z7IMZ5_9MYCO</name>
<feature type="region of interest" description="Disordered" evidence="1">
    <location>
        <begin position="46"/>
        <end position="67"/>
    </location>
</feature>
<proteinExistence type="predicted"/>
<evidence type="ECO:0000256" key="1">
    <source>
        <dbReference type="SAM" id="MobiDB-lite"/>
    </source>
</evidence>
<dbReference type="AlphaFoldDB" id="A0A7Z7IMZ5"/>
<organism evidence="2 3">
    <name type="scientific">Mycobacterium simulans</name>
    <dbReference type="NCBI Taxonomy" id="627089"/>
    <lineage>
        <taxon>Bacteria</taxon>
        <taxon>Bacillati</taxon>
        <taxon>Actinomycetota</taxon>
        <taxon>Actinomycetes</taxon>
        <taxon>Mycobacteriales</taxon>
        <taxon>Mycobacteriaceae</taxon>
        <taxon>Mycobacterium</taxon>
    </lineage>
</organism>
<evidence type="ECO:0000313" key="3">
    <source>
        <dbReference type="Proteomes" id="UP000554965"/>
    </source>
</evidence>
<gene>
    <name evidence="2" type="ORF">MSIMFB_03111</name>
</gene>
<protein>
    <submittedName>
        <fullName evidence="2">Uncharacterized protein</fullName>
    </submittedName>
</protein>
<accession>A0A7Z7IMZ5</accession>
<comment type="caution">
    <text evidence="2">The sequence shown here is derived from an EMBL/GenBank/DDBJ whole genome shotgun (WGS) entry which is preliminary data.</text>
</comment>
<keyword evidence="3" id="KW-1185">Reference proteome</keyword>
<evidence type="ECO:0000313" key="2">
    <source>
        <dbReference type="EMBL" id="SOJ55629.1"/>
    </source>
</evidence>
<sequence length="67" mass="7375">MKPIAPVRDDAVNRRWTAYWSEVGNERLLAIGTLLDLSEGCALIPPHRGVSPPPSRGNEHGEIEVDD</sequence>
<feature type="compositionally biased region" description="Basic and acidic residues" evidence="1">
    <location>
        <begin position="57"/>
        <end position="67"/>
    </location>
</feature>
<dbReference type="Proteomes" id="UP000554965">
    <property type="component" value="Unassembled WGS sequence"/>
</dbReference>
<reference evidence="2 3" key="1">
    <citation type="submission" date="2017-10" db="EMBL/GenBank/DDBJ databases">
        <authorList>
            <consortium name="Urmite Genomes"/>
        </authorList>
    </citation>
    <scope>NUCLEOTIDE SEQUENCE [LARGE SCALE GENOMIC DNA]</scope>
    <source>
        <strain evidence="2 3">FB-527</strain>
    </source>
</reference>